<name>A0A443HPB3_BYSSP</name>
<dbReference type="RefSeq" id="XP_028483264.1">
    <property type="nucleotide sequence ID" value="XM_028633020.1"/>
</dbReference>
<evidence type="ECO:0000256" key="1">
    <source>
        <dbReference type="SAM" id="MobiDB-lite"/>
    </source>
</evidence>
<dbReference type="Proteomes" id="UP000283841">
    <property type="component" value="Unassembled WGS sequence"/>
</dbReference>
<evidence type="ECO:0000313" key="3">
    <source>
        <dbReference type="Proteomes" id="UP000283841"/>
    </source>
</evidence>
<reference evidence="2 3" key="1">
    <citation type="journal article" date="2018" name="Front. Microbiol.">
        <title>Genomic and genetic insights into a cosmopolitan fungus, Paecilomyces variotii (Eurotiales).</title>
        <authorList>
            <person name="Urquhart A.S."/>
            <person name="Mondo S.J."/>
            <person name="Makela M.R."/>
            <person name="Hane J.K."/>
            <person name="Wiebenga A."/>
            <person name="He G."/>
            <person name="Mihaltcheva S."/>
            <person name="Pangilinan J."/>
            <person name="Lipzen A."/>
            <person name="Barry K."/>
            <person name="de Vries R.P."/>
            <person name="Grigoriev I.V."/>
            <person name="Idnurm A."/>
        </authorList>
    </citation>
    <scope>NUCLEOTIDE SEQUENCE [LARGE SCALE GENOMIC DNA]</scope>
    <source>
        <strain evidence="2 3">CBS 101075</strain>
    </source>
</reference>
<feature type="compositionally biased region" description="Polar residues" evidence="1">
    <location>
        <begin position="114"/>
        <end position="130"/>
    </location>
</feature>
<sequence>MSQYIKTSQLDSQVSQTFLDCVKRTGVEYNLYVDEGGTTVVVPAERREIDFHGQDQELFDCIIAVIDRMDVAAESTIEPDENHDSAISSNSTTHEWLEEQGASGLAAVGTRPASTGLSNHTSGMDSSPSARSKIARRGNNEPRSGSLHYWAYLDDYPGCGNVNSEASFDGTCHTYASAFASVQFENTDDTDYLEMGIWPHHGCSKGNERKFTIKPGTLGDCKTRTTYSFKGWHVRCARCL</sequence>
<gene>
    <name evidence="2" type="ORF">C8Q69DRAFT_508848</name>
</gene>
<organism evidence="2 3">
    <name type="scientific">Byssochlamys spectabilis</name>
    <name type="common">Paecilomyces variotii</name>
    <dbReference type="NCBI Taxonomy" id="264951"/>
    <lineage>
        <taxon>Eukaryota</taxon>
        <taxon>Fungi</taxon>
        <taxon>Dikarya</taxon>
        <taxon>Ascomycota</taxon>
        <taxon>Pezizomycotina</taxon>
        <taxon>Eurotiomycetes</taxon>
        <taxon>Eurotiomycetidae</taxon>
        <taxon>Eurotiales</taxon>
        <taxon>Thermoascaceae</taxon>
        <taxon>Paecilomyces</taxon>
    </lineage>
</organism>
<feature type="region of interest" description="Disordered" evidence="1">
    <location>
        <begin position="114"/>
        <end position="141"/>
    </location>
</feature>
<dbReference type="VEuPathDB" id="FungiDB:C8Q69DRAFT_508848"/>
<evidence type="ECO:0000313" key="2">
    <source>
        <dbReference type="EMBL" id="RWQ93619.1"/>
    </source>
</evidence>
<dbReference type="AlphaFoldDB" id="A0A443HPB3"/>
<dbReference type="EMBL" id="RCNU01000009">
    <property type="protein sequence ID" value="RWQ93619.1"/>
    <property type="molecule type" value="Genomic_DNA"/>
</dbReference>
<comment type="caution">
    <text evidence="2">The sequence shown here is derived from an EMBL/GenBank/DDBJ whole genome shotgun (WGS) entry which is preliminary data.</text>
</comment>
<protein>
    <submittedName>
        <fullName evidence="2">Uncharacterized protein</fullName>
    </submittedName>
</protein>
<proteinExistence type="predicted"/>
<accession>A0A443HPB3</accession>
<keyword evidence="3" id="KW-1185">Reference proteome</keyword>
<dbReference type="GeneID" id="39602297"/>